<organism evidence="12 13">
    <name type="scientific">Curvularia kusanoi</name>
    <name type="common">Cochliobolus kusanoi</name>
    <dbReference type="NCBI Taxonomy" id="90978"/>
    <lineage>
        <taxon>Eukaryota</taxon>
        <taxon>Fungi</taxon>
        <taxon>Dikarya</taxon>
        <taxon>Ascomycota</taxon>
        <taxon>Pezizomycotina</taxon>
        <taxon>Dothideomycetes</taxon>
        <taxon>Pleosporomycetidae</taxon>
        <taxon>Pleosporales</taxon>
        <taxon>Pleosporineae</taxon>
        <taxon>Pleosporaceae</taxon>
        <taxon>Curvularia</taxon>
    </lineage>
</organism>
<dbReference type="PRINTS" id="PR00747">
    <property type="entry name" value="GLYHDRLASE47"/>
</dbReference>
<dbReference type="Pfam" id="PF11951">
    <property type="entry name" value="Fungal_trans_2"/>
    <property type="match status" value="1"/>
</dbReference>
<dbReference type="InterPro" id="IPR036026">
    <property type="entry name" value="Seven-hairpin_glycosidases"/>
</dbReference>
<dbReference type="PANTHER" id="PTHR11742:SF49">
    <property type="entry name" value="ALPHA-1,2-MANNOSIDASE"/>
    <property type="match status" value="1"/>
</dbReference>
<dbReference type="Pfam" id="PF01532">
    <property type="entry name" value="Glyco_hydro_47"/>
    <property type="match status" value="1"/>
</dbReference>
<feature type="chain" id="PRO_5040286880" description="alpha-1,2-Mannosidase" evidence="11">
    <location>
        <begin position="29"/>
        <end position="1107"/>
    </location>
</feature>
<dbReference type="GO" id="GO:0016020">
    <property type="term" value="C:membrane"/>
    <property type="evidence" value="ECO:0007669"/>
    <property type="project" value="InterPro"/>
</dbReference>
<sequence>MSPLIRRIAVSCTSAILLFLAFRQLTLNAGFPLPIATSSDEVKGPVRWKDIPHKFRVASTIALPTGTPTAIPRIQHEFGVETQHNKAERLRRQAAVKEAFLHSWNGYKKHAWLQDEVTPVTGGFTNSFGQRGATLVDTLDTLAIMGLDEEFDAAVKAVKGVDFTTSGTPRLNVFETTIRYLGGLLSAYDVSKTKHHVLLDKAIELGDMLYAAFDTSNRMPIGRWNWANAALGLHQDADGQGLSAELGSLTLEFTRLTQLSGDPKYYDAVARITALLSKHQDRTQLPGLFPVRVSPGREDFSQDTHFTLGGMSDSLYEYFPKQHLLLNGLDPQYRNLYSNALREAKQHLFFRPLNPQNADILMSGSAHISRATSQVVLDPQGQHLACFTGGMVGLAAKVFNRTNELDVARKLVDGCIWAYDSMPTGVMPEQFTLIPCYGEEDCTWRTEKWNEAVKTAGFDEYARQLDAADIIKEDGLPPGFARISDRRYLLRPEAIESVFVMHRITGDPSLADAAWRMFSSIDNATRTEIAHSAIADVTLPADHGSQKLDQCESFWMAETLKYFYLIFSEPTLVSLDEYVFSSTGDAAQTWIPINIDPPQVAGTVLPDDSFLLDDSLFSFGNTLSPSFGPIEWYDLLAQDAIDTMQYQNPGNRWNFDYSSLSRRQTPRQSVAPDAGGPDEEDDGLVTDSDTQNITLEQPWNTDARIELTQEEMVFFEHYIRVVAPILDLFDPLNHFASTVPHLALRNVGLLKSILAVGARHLTLDQRSSNPDDSIPHIPPSTSMSVGETFSNASNFAEQYYLETLQYLSQNLLYQSYTSSHEILVTALMISMYEMFGTAENSDHSAWDRHLRGAFWIQRNSGISGESTSSLARAVWFSWLRQDIWAAFRTGRPTLTIHQPTKPISALTTEELTTRIIYITAKCVQFAATPKSQNLSSYISAGNTLTRMLDAWKQCLPDSFSPIPTSTASLSTPLSTTSSPPSTTPSPTPPPIWIHPPSHAAAMQMYHFARIILTLHQPCTGGLRAFQTRNKLLRESSTQICGIAVAQTSQTLASAFVGFQAVYAAALSASTRSAQTSILSILSTLLSITKFPSRSILKDLEKVWNDST</sequence>
<evidence type="ECO:0000256" key="7">
    <source>
        <dbReference type="PIRSR" id="PIRSR601382-2"/>
    </source>
</evidence>
<dbReference type="EC" id="3.2.1.-" evidence="9"/>
<proteinExistence type="inferred from homology"/>
<dbReference type="AlphaFoldDB" id="A0A9P4T5V7"/>
<dbReference type="InterPro" id="IPR021858">
    <property type="entry name" value="Fun_TF"/>
</dbReference>
<feature type="compositionally biased region" description="Pro residues" evidence="10">
    <location>
        <begin position="981"/>
        <end position="993"/>
    </location>
</feature>
<evidence type="ECO:0000256" key="11">
    <source>
        <dbReference type="SAM" id="SignalP"/>
    </source>
</evidence>
<feature type="binding site" evidence="7">
    <location>
        <position position="582"/>
    </location>
    <ligand>
        <name>Ca(2+)</name>
        <dbReference type="ChEBI" id="CHEBI:29108"/>
    </ligand>
</feature>
<dbReference type="FunFam" id="1.50.10.10:FF:000037">
    <property type="entry name" value="alpha-1,2-Mannosidase"/>
    <property type="match status" value="1"/>
</dbReference>
<comment type="pathway">
    <text evidence="2">Protein modification; protein glycosylation.</text>
</comment>
<protein>
    <recommendedName>
        <fullName evidence="9">alpha-1,2-Mannosidase</fullName>
        <ecNumber evidence="9">3.2.1.-</ecNumber>
    </recommendedName>
</protein>
<dbReference type="Proteomes" id="UP000801428">
    <property type="component" value="Unassembled WGS sequence"/>
</dbReference>
<reference evidence="12" key="1">
    <citation type="submission" date="2019-04" db="EMBL/GenBank/DDBJ databases">
        <title>Sequencing of skin fungus with MAO and IRED activity.</title>
        <authorList>
            <person name="Marsaioli A.J."/>
            <person name="Bonatto J.M.C."/>
            <person name="Reis Junior O."/>
        </authorList>
    </citation>
    <scope>NUCLEOTIDE SEQUENCE</scope>
    <source>
        <strain evidence="12">30M1</strain>
    </source>
</reference>
<feature type="active site" description="Proton donor" evidence="6">
    <location>
        <position position="429"/>
    </location>
</feature>
<dbReference type="GO" id="GO:0005783">
    <property type="term" value="C:endoplasmic reticulum"/>
    <property type="evidence" value="ECO:0007669"/>
    <property type="project" value="TreeGrafter"/>
</dbReference>
<evidence type="ECO:0000256" key="5">
    <source>
        <dbReference type="ARBA" id="ARBA00023157"/>
    </source>
</evidence>
<comment type="caution">
    <text evidence="12">The sequence shown here is derived from an EMBL/GenBank/DDBJ whole genome shotgun (WGS) entry which is preliminary data.</text>
</comment>
<dbReference type="GO" id="GO:0004571">
    <property type="term" value="F:mannosyl-oligosaccharide 1,2-alpha-mannosidase activity"/>
    <property type="evidence" value="ECO:0007669"/>
    <property type="project" value="InterPro"/>
</dbReference>
<feature type="compositionally biased region" description="Low complexity" evidence="10">
    <location>
        <begin position="966"/>
        <end position="980"/>
    </location>
</feature>
<dbReference type="GO" id="GO:0005509">
    <property type="term" value="F:calcium ion binding"/>
    <property type="evidence" value="ECO:0007669"/>
    <property type="project" value="InterPro"/>
</dbReference>
<accession>A0A9P4T5V7</accession>
<keyword evidence="9" id="KW-0326">Glycosidase</keyword>
<evidence type="ECO:0000256" key="6">
    <source>
        <dbReference type="PIRSR" id="PIRSR601382-1"/>
    </source>
</evidence>
<gene>
    <name evidence="12" type="ORF">E8E13_001542</name>
</gene>
<keyword evidence="13" id="KW-1185">Reference proteome</keyword>
<keyword evidence="11" id="KW-0732">Signal</keyword>
<feature type="signal peptide" evidence="11">
    <location>
        <begin position="1"/>
        <end position="28"/>
    </location>
</feature>
<comment type="similarity">
    <text evidence="3 9">Belongs to the glycosyl hydrolase 47 family.</text>
</comment>
<dbReference type="InterPro" id="IPR050749">
    <property type="entry name" value="Glycosyl_Hydrolase_47"/>
</dbReference>
<evidence type="ECO:0000313" key="13">
    <source>
        <dbReference type="Proteomes" id="UP000801428"/>
    </source>
</evidence>
<keyword evidence="7" id="KW-0106">Calcium</keyword>
<keyword evidence="4 9" id="KW-0378">Hydrolase</keyword>
<feature type="active site" evidence="6">
    <location>
        <position position="493"/>
    </location>
</feature>
<dbReference type="GO" id="GO:0005975">
    <property type="term" value="P:carbohydrate metabolic process"/>
    <property type="evidence" value="ECO:0007669"/>
    <property type="project" value="InterPro"/>
</dbReference>
<feature type="region of interest" description="Disordered" evidence="10">
    <location>
        <begin position="966"/>
        <end position="993"/>
    </location>
</feature>
<evidence type="ECO:0000313" key="12">
    <source>
        <dbReference type="EMBL" id="KAF2995517.1"/>
    </source>
</evidence>
<dbReference type="EMBL" id="SWKU01000032">
    <property type="protein sequence ID" value="KAF2995517.1"/>
    <property type="molecule type" value="Genomic_DNA"/>
</dbReference>
<feature type="active site" description="Proton donor" evidence="6">
    <location>
        <position position="175"/>
    </location>
</feature>
<feature type="active site" evidence="6">
    <location>
        <position position="313"/>
    </location>
</feature>
<evidence type="ECO:0000256" key="3">
    <source>
        <dbReference type="ARBA" id="ARBA00007658"/>
    </source>
</evidence>
<dbReference type="CDD" id="cd12148">
    <property type="entry name" value="fungal_TF_MHR"/>
    <property type="match status" value="1"/>
</dbReference>
<dbReference type="InterPro" id="IPR012341">
    <property type="entry name" value="6hp_glycosidase-like_sf"/>
</dbReference>
<dbReference type="PANTHER" id="PTHR11742">
    <property type="entry name" value="MANNOSYL-OLIGOSACCHARIDE ALPHA-1,2-MANNOSIDASE-RELATED"/>
    <property type="match status" value="1"/>
</dbReference>
<dbReference type="Gene3D" id="1.50.10.10">
    <property type="match status" value="1"/>
</dbReference>
<evidence type="ECO:0000256" key="9">
    <source>
        <dbReference type="RuleBase" id="RU361193"/>
    </source>
</evidence>
<dbReference type="GO" id="GO:0036503">
    <property type="term" value="P:ERAD pathway"/>
    <property type="evidence" value="ECO:0007669"/>
    <property type="project" value="UniProtKB-ARBA"/>
</dbReference>
<feature type="disulfide bond" evidence="8">
    <location>
        <begin position="386"/>
        <end position="415"/>
    </location>
</feature>
<dbReference type="SUPFAM" id="SSF48225">
    <property type="entry name" value="Seven-hairpin glycosidases"/>
    <property type="match status" value="1"/>
</dbReference>
<evidence type="ECO:0000256" key="1">
    <source>
        <dbReference type="ARBA" id="ARBA00001913"/>
    </source>
</evidence>
<keyword evidence="7" id="KW-0479">Metal-binding</keyword>
<feature type="region of interest" description="Disordered" evidence="10">
    <location>
        <begin position="662"/>
        <end position="691"/>
    </location>
</feature>
<evidence type="ECO:0000256" key="8">
    <source>
        <dbReference type="PIRSR" id="PIRSR601382-3"/>
    </source>
</evidence>
<evidence type="ECO:0000256" key="2">
    <source>
        <dbReference type="ARBA" id="ARBA00004922"/>
    </source>
</evidence>
<evidence type="ECO:0000256" key="10">
    <source>
        <dbReference type="SAM" id="MobiDB-lite"/>
    </source>
</evidence>
<comment type="cofactor">
    <cofactor evidence="1 7">
        <name>Ca(2+)</name>
        <dbReference type="ChEBI" id="CHEBI:29108"/>
    </cofactor>
</comment>
<keyword evidence="5 8" id="KW-1015">Disulfide bond</keyword>
<name>A0A9P4T5V7_CURKU</name>
<dbReference type="InterPro" id="IPR001382">
    <property type="entry name" value="Glyco_hydro_47"/>
</dbReference>
<dbReference type="OrthoDB" id="8118055at2759"/>
<evidence type="ECO:0000256" key="4">
    <source>
        <dbReference type="ARBA" id="ARBA00022801"/>
    </source>
</evidence>